<dbReference type="PRINTS" id="PR00111">
    <property type="entry name" value="ABHYDROLASE"/>
</dbReference>
<dbReference type="InterPro" id="IPR000073">
    <property type="entry name" value="AB_hydrolase_1"/>
</dbReference>
<comment type="caution">
    <text evidence="3">The sequence shown here is derived from an EMBL/GenBank/DDBJ whole genome shotgun (WGS) entry which is preliminary data.</text>
</comment>
<keyword evidence="1 3" id="KW-0378">Hydrolase</keyword>
<evidence type="ECO:0000259" key="2">
    <source>
        <dbReference type="Pfam" id="PF00561"/>
    </source>
</evidence>
<feature type="domain" description="AB hydrolase-1" evidence="2">
    <location>
        <begin position="54"/>
        <end position="291"/>
    </location>
</feature>
<sequence length="313" mass="32469">MLSIVFVTLALVAALVFVAYRSDMRRAQAAAEGAPVAVTVAGPIEYAEAGQGMPVLSIHGAGGGWDQGLANVAGVFGAEFRVIAPSRFGYLGTPLPPDASVAVQADAHAALLSALAVDRAVVVGVSAGARSALELALRHPDKVSALILIVPGTYAPDSPVAIEDSRGSALAFRLVNAGADFTWWAAEKIAPSMLVRFLGVEPALLDMATPAEREAVLGIVRSVQPLSRRVAGINLDSVPDAARPPLERIAAPTLVVTARDDLFNTLPAAEFAAETIPGAELIVYDTGGHLLVGHGEDLRRVVHDFLVRASLAD</sequence>
<dbReference type="PANTHER" id="PTHR43798:SF31">
    <property type="entry name" value="AB HYDROLASE SUPERFAMILY PROTEIN YCLE"/>
    <property type="match status" value="1"/>
</dbReference>
<gene>
    <name evidence="3" type="ORF">AAD027_06200</name>
</gene>
<dbReference type="GO" id="GO:0016787">
    <property type="term" value="F:hydrolase activity"/>
    <property type="evidence" value="ECO:0007669"/>
    <property type="project" value="UniProtKB-KW"/>
</dbReference>
<dbReference type="RefSeq" id="WP_341725144.1">
    <property type="nucleotide sequence ID" value="NZ_JBBWWT010000002.1"/>
</dbReference>
<dbReference type="Pfam" id="PF00561">
    <property type="entry name" value="Abhydrolase_1"/>
    <property type="match status" value="1"/>
</dbReference>
<reference evidence="3 4" key="1">
    <citation type="submission" date="2024-04" db="EMBL/GenBank/DDBJ databases">
        <title>Draft genome sequence of Pseudoxanthomonas putridarboris WD12.</title>
        <authorList>
            <person name="Oh J."/>
        </authorList>
    </citation>
    <scope>NUCLEOTIDE SEQUENCE [LARGE SCALE GENOMIC DNA]</scope>
    <source>
        <strain evidence="3 4">WD12</strain>
    </source>
</reference>
<protein>
    <submittedName>
        <fullName evidence="3">Alpha/beta hydrolase</fullName>
    </submittedName>
</protein>
<accession>A0ABU9IYA5</accession>
<evidence type="ECO:0000313" key="4">
    <source>
        <dbReference type="Proteomes" id="UP001459204"/>
    </source>
</evidence>
<proteinExistence type="predicted"/>
<evidence type="ECO:0000256" key="1">
    <source>
        <dbReference type="ARBA" id="ARBA00022801"/>
    </source>
</evidence>
<dbReference type="PANTHER" id="PTHR43798">
    <property type="entry name" value="MONOACYLGLYCEROL LIPASE"/>
    <property type="match status" value="1"/>
</dbReference>
<keyword evidence="4" id="KW-1185">Reference proteome</keyword>
<dbReference type="InterPro" id="IPR029058">
    <property type="entry name" value="AB_hydrolase_fold"/>
</dbReference>
<dbReference type="SUPFAM" id="SSF53474">
    <property type="entry name" value="alpha/beta-Hydrolases"/>
    <property type="match status" value="1"/>
</dbReference>
<dbReference type="Proteomes" id="UP001459204">
    <property type="component" value="Unassembled WGS sequence"/>
</dbReference>
<evidence type="ECO:0000313" key="3">
    <source>
        <dbReference type="EMBL" id="MEL1263965.1"/>
    </source>
</evidence>
<dbReference type="InterPro" id="IPR050266">
    <property type="entry name" value="AB_hydrolase_sf"/>
</dbReference>
<organism evidence="3 4">
    <name type="scientific">Pseudoxanthomonas putridarboris</name>
    <dbReference type="NCBI Taxonomy" id="752605"/>
    <lineage>
        <taxon>Bacteria</taxon>
        <taxon>Pseudomonadati</taxon>
        <taxon>Pseudomonadota</taxon>
        <taxon>Gammaproteobacteria</taxon>
        <taxon>Lysobacterales</taxon>
        <taxon>Lysobacteraceae</taxon>
        <taxon>Pseudoxanthomonas</taxon>
    </lineage>
</organism>
<name>A0ABU9IYA5_9GAMM</name>
<dbReference type="EMBL" id="JBBWWT010000002">
    <property type="protein sequence ID" value="MEL1263965.1"/>
    <property type="molecule type" value="Genomic_DNA"/>
</dbReference>
<dbReference type="Gene3D" id="3.40.50.1820">
    <property type="entry name" value="alpha/beta hydrolase"/>
    <property type="match status" value="1"/>
</dbReference>